<evidence type="ECO:0000313" key="1">
    <source>
        <dbReference type="Proteomes" id="UP000095282"/>
    </source>
</evidence>
<protein>
    <submittedName>
        <fullName evidence="2">Uncharacterized protein</fullName>
    </submittedName>
</protein>
<dbReference type="WBParaSite" id="Csp11.Scaffold629.g14976.t1">
    <property type="protein sequence ID" value="Csp11.Scaffold629.g14976.t1"/>
    <property type="gene ID" value="Csp11.Scaffold629.g14976"/>
</dbReference>
<sequence length="67" mass="8124">MYSHVLPPLFSISPTWRERRRQMIGLRFVVGITRIDRIERERERERDDREAAVPYIRLGRTAERVSK</sequence>
<evidence type="ECO:0000313" key="2">
    <source>
        <dbReference type="WBParaSite" id="Csp11.Scaffold629.g14976.t1"/>
    </source>
</evidence>
<keyword evidence="1" id="KW-1185">Reference proteome</keyword>
<proteinExistence type="predicted"/>
<organism evidence="1 2">
    <name type="scientific">Caenorhabditis tropicalis</name>
    <dbReference type="NCBI Taxonomy" id="1561998"/>
    <lineage>
        <taxon>Eukaryota</taxon>
        <taxon>Metazoa</taxon>
        <taxon>Ecdysozoa</taxon>
        <taxon>Nematoda</taxon>
        <taxon>Chromadorea</taxon>
        <taxon>Rhabditida</taxon>
        <taxon>Rhabditina</taxon>
        <taxon>Rhabditomorpha</taxon>
        <taxon>Rhabditoidea</taxon>
        <taxon>Rhabditidae</taxon>
        <taxon>Peloderinae</taxon>
        <taxon>Caenorhabditis</taxon>
    </lineage>
</organism>
<accession>A0A1I7U578</accession>
<dbReference type="AlphaFoldDB" id="A0A1I7U578"/>
<dbReference type="Proteomes" id="UP000095282">
    <property type="component" value="Unplaced"/>
</dbReference>
<name>A0A1I7U578_9PELO</name>
<reference evidence="2" key="1">
    <citation type="submission" date="2016-11" db="UniProtKB">
        <authorList>
            <consortium name="WormBaseParasite"/>
        </authorList>
    </citation>
    <scope>IDENTIFICATION</scope>
</reference>